<accession>A0A2T4B9M4</accession>
<feature type="compositionally biased region" description="Basic residues" evidence="1">
    <location>
        <begin position="12"/>
        <end position="26"/>
    </location>
</feature>
<sequence length="159" mass="18174">MISSPYTTATKPSKKGRKRKAKKTKKTYNSRCSLVVTHPTTNLPVRGLSMGERTGPRALLYLWSYVLGCRPIQLMRRCDIRVLEMSFFDFRLRSRQSAGEGQIIPCKTMQQGLEDGEQRAQLSGIGVCNKIKGASRNEHTGRMQWLVWTEILCVPRYSY</sequence>
<reference evidence="3" key="1">
    <citation type="submission" date="2016-07" db="EMBL/GenBank/DDBJ databases">
        <title>Multiple horizontal gene transfer events from other fungi enriched the ability of initially mycotrophic Trichoderma (Ascomycota) to feed on dead plant biomass.</title>
        <authorList>
            <consortium name="DOE Joint Genome Institute"/>
            <person name="Atanasova L."/>
            <person name="Chenthamara K."/>
            <person name="Zhang J."/>
            <person name="Grujic M."/>
            <person name="Henrissat B."/>
            <person name="Kuo A."/>
            <person name="Aerts A."/>
            <person name="Salamov A."/>
            <person name="Lipzen A."/>
            <person name="Labutti K."/>
            <person name="Barry K."/>
            <person name="Miao Y."/>
            <person name="Rahimi M.J."/>
            <person name="Shen Q."/>
            <person name="Grigoriev I.V."/>
            <person name="Kubicek C.P."/>
            <person name="Druzhinina I.S."/>
        </authorList>
    </citation>
    <scope>NUCLEOTIDE SEQUENCE [LARGE SCALE GENOMIC DNA]</scope>
    <source>
        <strain evidence="3">TUCIM 6016</strain>
    </source>
</reference>
<name>A0A2T4B9M4_9HYPO</name>
<evidence type="ECO:0000313" key="2">
    <source>
        <dbReference type="EMBL" id="PTB65988.1"/>
    </source>
</evidence>
<evidence type="ECO:0000256" key="1">
    <source>
        <dbReference type="SAM" id="MobiDB-lite"/>
    </source>
</evidence>
<evidence type="ECO:0000313" key="3">
    <source>
        <dbReference type="Proteomes" id="UP000241546"/>
    </source>
</evidence>
<organism evidence="2 3">
    <name type="scientific">Trichoderma citrinoviride</name>
    <dbReference type="NCBI Taxonomy" id="58853"/>
    <lineage>
        <taxon>Eukaryota</taxon>
        <taxon>Fungi</taxon>
        <taxon>Dikarya</taxon>
        <taxon>Ascomycota</taxon>
        <taxon>Pezizomycotina</taxon>
        <taxon>Sordariomycetes</taxon>
        <taxon>Hypocreomycetidae</taxon>
        <taxon>Hypocreales</taxon>
        <taxon>Hypocreaceae</taxon>
        <taxon>Trichoderma</taxon>
    </lineage>
</organism>
<dbReference type="Proteomes" id="UP000241546">
    <property type="component" value="Unassembled WGS sequence"/>
</dbReference>
<dbReference type="GeneID" id="36605384"/>
<feature type="region of interest" description="Disordered" evidence="1">
    <location>
        <begin position="1"/>
        <end position="26"/>
    </location>
</feature>
<dbReference type="AlphaFoldDB" id="A0A2T4B9M4"/>
<protein>
    <submittedName>
        <fullName evidence="2">Uncharacterized protein</fullName>
    </submittedName>
</protein>
<gene>
    <name evidence="2" type="ORF">BBK36DRAFT_1203349</name>
</gene>
<dbReference type="OrthoDB" id="4776075at2759"/>
<keyword evidence="3" id="KW-1185">Reference proteome</keyword>
<proteinExistence type="predicted"/>
<dbReference type="EMBL" id="KZ680214">
    <property type="protein sequence ID" value="PTB65988.1"/>
    <property type="molecule type" value="Genomic_DNA"/>
</dbReference>
<dbReference type="RefSeq" id="XP_024749308.1">
    <property type="nucleotide sequence ID" value="XM_024897266.1"/>
</dbReference>